<feature type="region of interest" description="Disordered" evidence="3">
    <location>
        <begin position="214"/>
        <end position="273"/>
    </location>
</feature>
<dbReference type="PANTHER" id="PTHR36575">
    <property type="entry name" value="BINDING PROTEIN, PUTATIVE (AFU_ORTHOLOGUE AFUA_1G14430)-RELATED"/>
    <property type="match status" value="1"/>
</dbReference>
<keyword evidence="2" id="KW-0186">Copper</keyword>
<feature type="chain" id="PRO_5025631793" evidence="4">
    <location>
        <begin position="23"/>
        <end position="500"/>
    </location>
</feature>
<dbReference type="OrthoDB" id="64893at2759"/>
<dbReference type="PANTHER" id="PTHR36575:SF2">
    <property type="entry name" value="CHITIN-BINDING TYPE-4 DOMAIN-CONTAINING PROTEIN-RELATED"/>
    <property type="match status" value="1"/>
</dbReference>
<accession>A0A6A4Y7Q9</accession>
<feature type="region of interest" description="Disordered" evidence="3">
    <location>
        <begin position="312"/>
        <end position="396"/>
    </location>
</feature>
<feature type="signal peptide" evidence="4">
    <location>
        <begin position="1"/>
        <end position="22"/>
    </location>
</feature>
<dbReference type="EMBL" id="VJMH01006188">
    <property type="protein sequence ID" value="KAF0691171.1"/>
    <property type="molecule type" value="Genomic_DNA"/>
</dbReference>
<organism evidence="5">
    <name type="scientific">Aphanomyces stellatus</name>
    <dbReference type="NCBI Taxonomy" id="120398"/>
    <lineage>
        <taxon>Eukaryota</taxon>
        <taxon>Sar</taxon>
        <taxon>Stramenopiles</taxon>
        <taxon>Oomycota</taxon>
        <taxon>Saprolegniomycetes</taxon>
        <taxon>Saprolegniales</taxon>
        <taxon>Verrucalvaceae</taxon>
        <taxon>Aphanomyces</taxon>
    </lineage>
</organism>
<reference evidence="5" key="1">
    <citation type="submission" date="2019-06" db="EMBL/GenBank/DDBJ databases">
        <title>Genomics analysis of Aphanomyces spp. identifies a new class of oomycete effector associated with host adaptation.</title>
        <authorList>
            <person name="Gaulin E."/>
        </authorList>
    </citation>
    <scope>NUCLEOTIDE SEQUENCE</scope>
    <source>
        <strain evidence="5">CBS 578.67</strain>
    </source>
</reference>
<evidence type="ECO:0000256" key="4">
    <source>
        <dbReference type="SAM" id="SignalP"/>
    </source>
</evidence>
<dbReference type="PRINTS" id="PR01217">
    <property type="entry name" value="PRICHEXTENSN"/>
</dbReference>
<feature type="compositionally biased region" description="Low complexity" evidence="3">
    <location>
        <begin position="312"/>
        <end position="322"/>
    </location>
</feature>
<protein>
    <submittedName>
        <fullName evidence="5">Uncharacterized protein</fullName>
    </submittedName>
</protein>
<proteinExistence type="predicted"/>
<feature type="compositionally biased region" description="Pro residues" evidence="3">
    <location>
        <begin position="363"/>
        <end position="374"/>
    </location>
</feature>
<evidence type="ECO:0000256" key="3">
    <source>
        <dbReference type="SAM" id="MobiDB-lite"/>
    </source>
</evidence>
<sequence length="500" mass="52915">MKTFTFLATALTSMAFIQLAGAHGRLISPPHRGYIGKLSQFSYIPKDYNDHGLNGGGIWLTSGGQHGVCGDPYNAARDHETGGTYGTFPTNGAKAIGGCYTPGQTLDLQIELTANHMGYFEFGLCKLNAKTDKETEECFQSLAQPNGNKQWPVPPGNQQFSMQYTLPQGLTCDGDSHCVLRWWYVGGNNPGQPINGQEQFWNCADIYISNTCGGSGPSPKPSSVVPSPIPKPSSQQPSPSSLVPKPSSQQPSQSTPTPSKNPNPRPSTPVPQPPASGCGSCTNCYYAPTNACFIGWQEWQCAMVSEYKWCGSSGPQPSSSVPSPKPVPSPSAHPSPSSKKPRCKSTRTPTSRPLPSSHKPTTRPSPSPSSPPSPSSTLPTNKPSPRPPTPSSAAPSPSGNYYVSWNWFNSNTLDCDGRLSPSTLNSGLYVGGENIPADCGKTATFTYNGHTVTATYAWKTGGGQNYHELSPQAFAKLLGSSANAASFSSAGAFQAAINDP</sequence>
<comment type="cofactor">
    <cofactor evidence="1">
        <name>Cu(2+)</name>
        <dbReference type="ChEBI" id="CHEBI:29036"/>
    </cofactor>
</comment>
<gene>
    <name evidence="5" type="ORF">As57867_017491</name>
</gene>
<feature type="compositionally biased region" description="Low complexity" evidence="3">
    <location>
        <begin position="221"/>
        <end position="258"/>
    </location>
</feature>
<comment type="caution">
    <text evidence="5">The sequence shown here is derived from an EMBL/GenBank/DDBJ whole genome shotgun (WGS) entry which is preliminary data.</text>
</comment>
<feature type="non-terminal residue" evidence="5">
    <location>
        <position position="500"/>
    </location>
</feature>
<evidence type="ECO:0000256" key="1">
    <source>
        <dbReference type="ARBA" id="ARBA00001973"/>
    </source>
</evidence>
<feature type="compositionally biased region" description="Pro residues" evidence="3">
    <location>
        <begin position="259"/>
        <end position="273"/>
    </location>
</feature>
<dbReference type="AlphaFoldDB" id="A0A6A4Y7Q9"/>
<evidence type="ECO:0000313" key="5">
    <source>
        <dbReference type="EMBL" id="KAF0691171.1"/>
    </source>
</evidence>
<evidence type="ECO:0000256" key="2">
    <source>
        <dbReference type="ARBA" id="ARBA00023008"/>
    </source>
</evidence>
<name>A0A6A4Y7Q9_9STRA</name>
<keyword evidence="4" id="KW-0732">Signal</keyword>
<feature type="compositionally biased region" description="Pro residues" evidence="3">
    <location>
        <begin position="323"/>
        <end position="333"/>
    </location>
</feature>
<dbReference type="InterPro" id="IPR052282">
    <property type="entry name" value="Starch-active_LPMO"/>
</dbReference>